<protein>
    <submittedName>
        <fullName evidence="1 3">Uncharacterized protein</fullName>
    </submittedName>
</protein>
<gene>
    <name evidence="1 3 4" type="ORF">SRAE_2000191800</name>
</gene>
<sequence length="150" mass="17198">MIPTNKPGPSLRFVPPIGQTLGLTKFENKLINVFNKTLKTCGNKVENLNHGNYETEESSCDRKYPTINKVNGRRKMEIYENENCLQYSDSRVARKNDTIYGKKTYNHINENRFTSVKYSSGHNKKSFNAFAKNQILEVLEAASIALENKF</sequence>
<evidence type="ECO:0000313" key="4">
    <source>
        <dbReference type="WormBase" id="SRAE_2000191800"/>
    </source>
</evidence>
<evidence type="ECO:0000313" key="2">
    <source>
        <dbReference type="Proteomes" id="UP000035682"/>
    </source>
</evidence>
<dbReference type="GeneID" id="36379619"/>
<proteinExistence type="predicted"/>
<dbReference type="WBParaSite" id="SRAE_2000191800.1">
    <property type="protein sequence ID" value="SRAE_2000191800.1"/>
    <property type="gene ID" value="WBGene00262125"/>
</dbReference>
<evidence type="ECO:0000313" key="1">
    <source>
        <dbReference type="EMBL" id="CEF67254.1"/>
    </source>
</evidence>
<dbReference type="WormBase" id="SRAE_2000191800">
    <property type="protein sequence ID" value="SRP00783"/>
    <property type="gene ID" value="WBGene00262125"/>
</dbReference>
<name>A0A090MYI7_STRRB</name>
<dbReference type="RefSeq" id="XP_024506454.1">
    <property type="nucleotide sequence ID" value="XM_024652927.1"/>
</dbReference>
<dbReference type="EMBL" id="LN609529">
    <property type="protein sequence ID" value="CEF67254.1"/>
    <property type="molecule type" value="Genomic_DNA"/>
</dbReference>
<reference evidence="1 2" key="1">
    <citation type="submission" date="2014-09" db="EMBL/GenBank/DDBJ databases">
        <authorList>
            <person name="Martin A.A."/>
        </authorList>
    </citation>
    <scope>NUCLEOTIDE SEQUENCE</scope>
    <source>
        <strain evidence="2">ED321</strain>
        <strain evidence="1">ED321 Heterogonic</strain>
    </source>
</reference>
<dbReference type="AlphaFoldDB" id="A0A090MYI7"/>
<organism evidence="1">
    <name type="scientific">Strongyloides ratti</name>
    <name type="common">Parasitic roundworm</name>
    <dbReference type="NCBI Taxonomy" id="34506"/>
    <lineage>
        <taxon>Eukaryota</taxon>
        <taxon>Metazoa</taxon>
        <taxon>Ecdysozoa</taxon>
        <taxon>Nematoda</taxon>
        <taxon>Chromadorea</taxon>
        <taxon>Rhabditida</taxon>
        <taxon>Tylenchina</taxon>
        <taxon>Panagrolaimomorpha</taxon>
        <taxon>Strongyloidoidea</taxon>
        <taxon>Strongyloididae</taxon>
        <taxon>Strongyloides</taxon>
    </lineage>
</organism>
<evidence type="ECO:0000313" key="3">
    <source>
        <dbReference type="WBParaSite" id="SRAE_2000191800.1"/>
    </source>
</evidence>
<reference evidence="3" key="2">
    <citation type="submission" date="2020-12" db="UniProtKB">
        <authorList>
            <consortium name="WormBaseParasite"/>
        </authorList>
    </citation>
    <scope>IDENTIFICATION</scope>
</reference>
<dbReference type="CTD" id="36379619"/>
<accession>A0A090MYI7</accession>
<keyword evidence="2" id="KW-1185">Reference proteome</keyword>
<dbReference type="Proteomes" id="UP000035682">
    <property type="component" value="Unplaced"/>
</dbReference>